<evidence type="ECO:0000313" key="2">
    <source>
        <dbReference type="Proteomes" id="UP001490365"/>
    </source>
</evidence>
<sequence>MGFLLLNDEPVTGPEADLRGAGQAARRMAALLHDCRELGAGITSGSSVLFEHIDAACAEIRQRRS</sequence>
<dbReference type="EMBL" id="JBEOZM010000014">
    <property type="protein sequence ID" value="MER6271069.1"/>
    <property type="molecule type" value="Genomic_DNA"/>
</dbReference>
<keyword evidence="2" id="KW-1185">Reference proteome</keyword>
<protein>
    <submittedName>
        <fullName evidence="1">Uncharacterized protein</fullName>
    </submittedName>
</protein>
<proteinExistence type="predicted"/>
<comment type="caution">
    <text evidence="1">The sequence shown here is derived from an EMBL/GenBank/DDBJ whole genome shotgun (WGS) entry which is preliminary data.</text>
</comment>
<dbReference type="RefSeq" id="WP_351959480.1">
    <property type="nucleotide sequence ID" value="NZ_JBEOZM010000014.1"/>
</dbReference>
<dbReference type="Proteomes" id="UP001490365">
    <property type="component" value="Unassembled WGS sequence"/>
</dbReference>
<evidence type="ECO:0000313" key="1">
    <source>
        <dbReference type="EMBL" id="MER6271069.1"/>
    </source>
</evidence>
<accession>A0ABV1TN01</accession>
<reference evidence="1 2" key="1">
    <citation type="submission" date="2024-06" db="EMBL/GenBank/DDBJ databases">
        <title>The Natural Products Discovery Center: Release of the First 8490 Sequenced Strains for Exploring Actinobacteria Biosynthetic Diversity.</title>
        <authorList>
            <person name="Kalkreuter E."/>
            <person name="Kautsar S.A."/>
            <person name="Yang D."/>
            <person name="Bader C.D."/>
            <person name="Teijaro C.N."/>
            <person name="Fluegel L."/>
            <person name="Davis C.M."/>
            <person name="Simpson J.R."/>
            <person name="Lauterbach L."/>
            <person name="Steele A.D."/>
            <person name="Gui C."/>
            <person name="Meng S."/>
            <person name="Li G."/>
            <person name="Viehrig K."/>
            <person name="Ye F."/>
            <person name="Su P."/>
            <person name="Kiefer A.F."/>
            <person name="Nichols A."/>
            <person name="Cepeda A.J."/>
            <person name="Yan W."/>
            <person name="Fan B."/>
            <person name="Jiang Y."/>
            <person name="Adhikari A."/>
            <person name="Zheng C.-J."/>
            <person name="Schuster L."/>
            <person name="Cowan T.M."/>
            <person name="Smanski M.J."/>
            <person name="Chevrette M.G."/>
            <person name="De Carvalho L.P.S."/>
            <person name="Shen B."/>
        </authorList>
    </citation>
    <scope>NUCLEOTIDE SEQUENCE [LARGE SCALE GENOMIC DNA]</scope>
    <source>
        <strain evidence="1 2">NPDC001694</strain>
    </source>
</reference>
<gene>
    <name evidence="1" type="ORF">ABT211_27805</name>
</gene>
<name>A0ABV1TN01_9ACTN</name>
<organism evidence="1 2">
    <name type="scientific">Streptomyces sp. 900105755</name>
    <dbReference type="NCBI Taxonomy" id="3154389"/>
    <lineage>
        <taxon>Bacteria</taxon>
        <taxon>Bacillati</taxon>
        <taxon>Actinomycetota</taxon>
        <taxon>Actinomycetes</taxon>
        <taxon>Kitasatosporales</taxon>
        <taxon>Streptomycetaceae</taxon>
        <taxon>Streptomyces</taxon>
    </lineage>
</organism>